<dbReference type="Proteomes" id="UP001171945">
    <property type="component" value="Unassembled WGS sequence"/>
</dbReference>
<evidence type="ECO:0000256" key="1">
    <source>
        <dbReference type="ARBA" id="ARBA00038248"/>
    </source>
</evidence>
<dbReference type="Pfam" id="PF05168">
    <property type="entry name" value="HEPN"/>
    <property type="match status" value="1"/>
</dbReference>
<dbReference type="InterPro" id="IPR052226">
    <property type="entry name" value="UPF0332_toxin"/>
</dbReference>
<reference evidence="4" key="1">
    <citation type="submission" date="2023-06" db="EMBL/GenBank/DDBJ databases">
        <title>Uncultivated large filamentous bacteria from sulfidic sediments reveal new species and different genomic features in energy metabolism and defense.</title>
        <authorList>
            <person name="Fonseca A."/>
        </authorList>
    </citation>
    <scope>NUCLEOTIDE SEQUENCE</scope>
    <source>
        <strain evidence="4">HSG4</strain>
    </source>
</reference>
<feature type="domain" description="HEPN" evidence="3">
    <location>
        <begin position="6"/>
        <end position="115"/>
    </location>
</feature>
<dbReference type="Gene3D" id="1.20.120.330">
    <property type="entry name" value="Nucleotidyltransferases domain 2"/>
    <property type="match status" value="1"/>
</dbReference>
<dbReference type="EMBL" id="JAUCGM010000553">
    <property type="protein sequence ID" value="MDM8563286.1"/>
    <property type="molecule type" value="Genomic_DNA"/>
</dbReference>
<dbReference type="InterPro" id="IPR007842">
    <property type="entry name" value="HEPN_dom"/>
</dbReference>
<name>A0ABT7VUQ4_9GAMM</name>
<proteinExistence type="inferred from homology"/>
<dbReference type="SUPFAM" id="SSF81593">
    <property type="entry name" value="Nucleotidyltransferase substrate binding subunit/domain"/>
    <property type="match status" value="1"/>
</dbReference>
<gene>
    <name evidence="4" type="ORF">QUF54_08025</name>
</gene>
<evidence type="ECO:0000313" key="5">
    <source>
        <dbReference type="Proteomes" id="UP001171945"/>
    </source>
</evidence>
<evidence type="ECO:0000256" key="2">
    <source>
        <dbReference type="SAM" id="Phobius"/>
    </source>
</evidence>
<sequence>MKQEFLAKAKENLAVAELSYENGYYNASANRAYYAIFQAAIAALVNVGITANVRKSHSMTQANFAAELIRKRKIYPNHLKSYLMDLLATREDADYELTFVSKKVASRQLKKAQEFVHTIASEIEK</sequence>
<comment type="similarity">
    <text evidence="1">Belongs to the UPF0332 family.</text>
</comment>
<comment type="caution">
    <text evidence="4">The sequence shown here is derived from an EMBL/GenBank/DDBJ whole genome shotgun (WGS) entry which is preliminary data.</text>
</comment>
<keyword evidence="2" id="KW-0472">Membrane</keyword>
<dbReference type="PANTHER" id="PTHR36565">
    <property type="entry name" value="UPF0332 PROTEIN TM_1000"/>
    <property type="match status" value="1"/>
</dbReference>
<protein>
    <submittedName>
        <fullName evidence="4">HEPN domain-containing protein</fullName>
    </submittedName>
</protein>
<keyword evidence="5" id="KW-1185">Reference proteome</keyword>
<feature type="transmembrane region" description="Helical" evidence="2">
    <location>
        <begin position="32"/>
        <end position="53"/>
    </location>
</feature>
<accession>A0ABT7VUQ4</accession>
<keyword evidence="2" id="KW-1133">Transmembrane helix</keyword>
<dbReference type="PANTHER" id="PTHR36565:SF1">
    <property type="entry name" value="UPF0332 PROTEIN TM_1000"/>
    <property type="match status" value="1"/>
</dbReference>
<evidence type="ECO:0000313" key="4">
    <source>
        <dbReference type="EMBL" id="MDM8563286.1"/>
    </source>
</evidence>
<evidence type="ECO:0000259" key="3">
    <source>
        <dbReference type="PROSITE" id="PS50910"/>
    </source>
</evidence>
<keyword evidence="2" id="KW-0812">Transmembrane</keyword>
<dbReference type="PROSITE" id="PS50910">
    <property type="entry name" value="HEPN"/>
    <property type="match status" value="1"/>
</dbReference>
<organism evidence="4 5">
    <name type="scientific">Candidatus Marithioploca araucensis</name>
    <dbReference type="NCBI Taxonomy" id="70273"/>
    <lineage>
        <taxon>Bacteria</taxon>
        <taxon>Pseudomonadati</taxon>
        <taxon>Pseudomonadota</taxon>
        <taxon>Gammaproteobacteria</taxon>
        <taxon>Thiotrichales</taxon>
        <taxon>Thiotrichaceae</taxon>
        <taxon>Candidatus Marithioploca</taxon>
    </lineage>
</organism>